<name>A0A656G6S9_PSEA0</name>
<dbReference type="EMBL" id="AEAG01000281">
    <property type="protein sequence ID" value="EGH21299.1"/>
    <property type="molecule type" value="Genomic_DNA"/>
</dbReference>
<feature type="region of interest" description="Disordered" evidence="1">
    <location>
        <begin position="1"/>
        <end position="30"/>
    </location>
</feature>
<gene>
    <name evidence="2" type="ORF">PSYMO_07220</name>
</gene>
<proteinExistence type="predicted"/>
<feature type="compositionally biased region" description="Basic and acidic residues" evidence="1">
    <location>
        <begin position="1"/>
        <end position="17"/>
    </location>
</feature>
<organism evidence="2 3">
    <name type="scientific">Pseudomonas amygdali pv. mori str. 301020</name>
    <dbReference type="NCBI Taxonomy" id="629261"/>
    <lineage>
        <taxon>Bacteria</taxon>
        <taxon>Pseudomonadati</taxon>
        <taxon>Pseudomonadota</taxon>
        <taxon>Gammaproteobacteria</taxon>
        <taxon>Pseudomonadales</taxon>
        <taxon>Pseudomonadaceae</taxon>
        <taxon>Pseudomonas</taxon>
        <taxon>Pseudomonas amygdali</taxon>
    </lineage>
</organism>
<protein>
    <submittedName>
        <fullName evidence="2">Uncharacterized protein</fullName>
    </submittedName>
</protein>
<dbReference type="Proteomes" id="UP000003465">
    <property type="component" value="Unassembled WGS sequence"/>
</dbReference>
<evidence type="ECO:0000313" key="2">
    <source>
        <dbReference type="EMBL" id="EGH21299.1"/>
    </source>
</evidence>
<dbReference type="AlphaFoldDB" id="A0A656G6S9"/>
<evidence type="ECO:0000313" key="3">
    <source>
        <dbReference type="Proteomes" id="UP000003465"/>
    </source>
</evidence>
<evidence type="ECO:0000256" key="1">
    <source>
        <dbReference type="SAM" id="MobiDB-lite"/>
    </source>
</evidence>
<comment type="caution">
    <text evidence="2">The sequence shown here is derived from an EMBL/GenBank/DDBJ whole genome shotgun (WGS) entry which is preliminary data.</text>
</comment>
<sequence>MAAYGLEDRKAGVDNHQRNRQNGQHQQTYAQRRAFCEKRFNRPLLRGMRSLDRTSIGNYSCGM</sequence>
<reference evidence="2 3" key="1">
    <citation type="journal article" date="2011" name="PLoS Pathog.">
        <title>Dynamic evolution of pathogenicity revealed by sequencing and comparative genomics of 19 Pseudomonas syringae isolates.</title>
        <authorList>
            <person name="Baltrus D.A."/>
            <person name="Nishimura M.T."/>
            <person name="Romanchuk A."/>
            <person name="Chang J.H."/>
            <person name="Mukhtar M.S."/>
            <person name="Cherkis K."/>
            <person name="Roach J."/>
            <person name="Grant S.R."/>
            <person name="Jones C.D."/>
            <person name="Dangl J.L."/>
        </authorList>
    </citation>
    <scope>NUCLEOTIDE SEQUENCE [LARGE SCALE GENOMIC DNA]</scope>
    <source>
        <strain evidence="2 3">301020</strain>
    </source>
</reference>
<accession>A0A656G6S9</accession>